<feature type="compositionally biased region" description="Low complexity" evidence="4">
    <location>
        <begin position="1265"/>
        <end position="1297"/>
    </location>
</feature>
<sequence length="2059" mass="224163">MDKKLEATMDVLKTYCTDSRAVKCREEEFVTIRSSIQKVTAIVNNSDQRDSFFANESYSQTIVYALQVLPDRLTRVFIIKLLFRLLRKAGAKKYALVLVQKGLTRALFQALYSESTEATPSEEFMIHIHQLLCRIGHLDKRFGVRARISQCLQITLGLLRAQIALLGTYAPTSALTFATVSTPTNAAPANGQSHNTSNSVNLYTAYSGYTGSGFCSQFIGTGHSPGTNNSVGTVSNPYAGAVIAIPNSLNRSLKTVLRTLRLYVVCGAGRMNASILGRSGVIALLIRLLTIVAGLPAPKPCPGHLSPTISPKSSNTVTNAAISNSSTIGPVNQNTLGAQTGGQSASTGNSGTNNAHGSSIGVVLTNANPPVPGLTRTGTENGLIIGSPIVTAVTATASAAAALHRHRLQNSTRRPAKNGMQTSSVNFLASSAASLLSAPPSLLAIGVRYHSKLIRLVLNTLHCLIKWKNNYTRAVDAGGVAILLDLFLDVHRCDLHGRRIPLQRSSLACLKSLTVSRAGRKLFINSGGLHTLFAVCAGYVGPDPFGRIGLAINFSNSKSGLDSGSLLGSRPGKPVGFRRPGRAAASQGLLRSSDTSTASATGVSGCSSPQSQKGKLVNCNAPCVPSSAPLSCAPQATAAESLTTLSSSAAGDNGAGVPCRFPSSLNKSEGLISILSEACLLLRRCCPRSRLPVTGAEGILRCPLPRESSVRTNADAHSKRDPTISQDADRTVQSESKGLKDRSFATDCSMLSNVSSTKRDEKRSGRHSPRIKDSVATDKTTRLSSTYYTDDNQSDTGVPSEITELSTSNVPSPTRRTDTSEPLVPVREPVKRRSGQRKRTLDASRDLALKKPVAKLSPARRSRTRKSKGNQHVPSKLQLPLGSAVSSSSGSLPKNCSNAPFSSSRSRSRRLRSHNKSTLKTVRGVDDRAKKTSNSTSQFTPILISNSVKLQHSPTIKSHHLHFSPCESPVQSNRSPSPVSAATESTPKRHSSEGEESCCCDSPPTYPPPPVSPERRSPSPVVVLDTVDDDEDDPDDDDDDDGEDDLDEDERNQAVNLSEAQPTDPRSIVADLIKTHGLFFPEWIDIPQEAPEYLTKEQLIPNIEPHVAAWPFINTTASSSASHDQTVSAKDGVKFDLNDTSSETDTITSFANTYLNHVRYTQTLFPLQTVAYPDLLGASYAPYVEPFYNRISDILSGADSLISSGIGGPEGNGLGCQDASESIPSHLGTDSILEDPPSSVHVQIPRIDTGRKGLSKSLLDHRSNSTKISGGRRSSTGTTSVSQSPRSSASRRISKSTGNLQKLSLVERPPPRLPYSLTGLPHVEILDDVRRLIDPDDLLNRTVFDLDDLILTAMRESANHQQPQPPQYVEFQPRSNSPRAHNLFPHQPVVKTHGSESDVATVARTSPSLLANAQSSSSVCVSSDPSVHRAPLAGSNILSPTPVRSSTSSSQHYSSVCVYGPELEFSGPHVDCAMTNEDETQINHFDMEKGHLEFESRFESGNLRKAIQVRQYEYDLILNPDVNTISNLQWFYFRVSNVEADVDYRFNIINCEKPSSQFTSGMQPLLFSVREALDGRCYWRRAGKCINYYRNHFVRTTHGKRVADGNTYHTTTFTIQFPHTGDVCYLAYHYPYTYTRLLADISRWHEQSSSGDRKLYFRVQQLTRTILENPVPVITITEFPDYKSEQSASLEQQNRELKSLESSSVQDNAIISDQKPYIFLTARVHSGESNSSWVMQGLIDRLVSSEEKMVQLRRTFIFKIVPMLNPDGVICGNHRCSMAGKDLNRRWINPSVDIHPTIYHTRKLLQLLHACERQPYIYIDFHGHSRMKNIFIYGCSPLESWKSPDLHNPTYRSYGRGVEDRSYRHLAELLDNLAPAFANRSCLYSVNRAKENAARIAVWREFSVVRSYTIEASYCGVTRNLDAPQVDAPVNSDPLARGHQINPGHLGNFGAQLLDAFLLLPAYDLEHPAPPTSPPPVLVDSSISSFPEYPALAYSEKTPDVMDEDAVAVERDKQAVQDLLSPQSDSSGDSDSSLSSVSVSSAFSLSSSSSSNSDNPPDG</sequence>
<feature type="compositionally biased region" description="Polar residues" evidence="4">
    <location>
        <begin position="892"/>
        <end position="901"/>
    </location>
</feature>
<feature type="compositionally biased region" description="Acidic residues" evidence="4">
    <location>
        <begin position="1026"/>
        <end position="1050"/>
    </location>
</feature>
<feature type="compositionally biased region" description="Low complexity" evidence="4">
    <location>
        <begin position="882"/>
        <end position="891"/>
    </location>
</feature>
<dbReference type="GO" id="GO:0008270">
    <property type="term" value="F:zinc ion binding"/>
    <property type="evidence" value="ECO:0007669"/>
    <property type="project" value="InterPro"/>
</dbReference>
<dbReference type="EMBL" id="SJOL01003358">
    <property type="protein sequence ID" value="TGZ72763.1"/>
    <property type="molecule type" value="Genomic_DNA"/>
</dbReference>
<dbReference type="PANTHER" id="PTHR12756">
    <property type="entry name" value="CYTOSOLIC CARBOXYPEPTIDASE"/>
    <property type="match status" value="1"/>
</dbReference>
<feature type="active site" description="Proton donor/acceptor" evidence="3">
    <location>
        <position position="1911"/>
    </location>
</feature>
<dbReference type="InterPro" id="IPR000834">
    <property type="entry name" value="Peptidase_M14"/>
</dbReference>
<feature type="compositionally biased region" description="Basic residues" evidence="4">
    <location>
        <begin position="906"/>
        <end position="917"/>
    </location>
</feature>
<dbReference type="Gene3D" id="3.40.630.10">
    <property type="entry name" value="Zn peptidases"/>
    <property type="match status" value="1"/>
</dbReference>
<dbReference type="GO" id="GO:0004181">
    <property type="term" value="F:metallocarboxypeptidase activity"/>
    <property type="evidence" value="ECO:0007669"/>
    <property type="project" value="InterPro"/>
</dbReference>
<feature type="region of interest" description="Disordered" evidence="4">
    <location>
        <begin position="709"/>
        <end position="938"/>
    </location>
</feature>
<dbReference type="Pfam" id="PF18027">
    <property type="entry name" value="Pepdidase_M14_N"/>
    <property type="match status" value="1"/>
</dbReference>
<proteinExistence type="inferred from homology"/>
<dbReference type="Pfam" id="PF00246">
    <property type="entry name" value="Peptidase_M14"/>
    <property type="match status" value="1"/>
</dbReference>
<dbReference type="PROSITE" id="PS52035">
    <property type="entry name" value="PEPTIDASE_M14"/>
    <property type="match status" value="1"/>
</dbReference>
<dbReference type="STRING" id="147828.A0A4S2M8J4"/>
<feature type="compositionally biased region" description="Basic and acidic residues" evidence="4">
    <location>
        <begin position="770"/>
        <end position="781"/>
    </location>
</feature>
<dbReference type="Proteomes" id="UP000308267">
    <property type="component" value="Unassembled WGS sequence"/>
</dbReference>
<evidence type="ECO:0000256" key="1">
    <source>
        <dbReference type="ARBA" id="ARBA00001947"/>
    </source>
</evidence>
<reference evidence="6 7" key="1">
    <citation type="journal article" date="2019" name="BMC Genomics">
        <title>New insights from Opisthorchis felineus genome: update on genomics of the epidemiologically important liver flukes.</title>
        <authorList>
            <person name="Ershov N.I."/>
            <person name="Mordvinov V.A."/>
            <person name="Prokhortchouk E.B."/>
            <person name="Pakharukova M.Y."/>
            <person name="Gunbin K.V."/>
            <person name="Ustyantsev K."/>
            <person name="Genaev M.A."/>
            <person name="Blinov A.G."/>
            <person name="Mazur A."/>
            <person name="Boulygina E."/>
            <person name="Tsygankova S."/>
            <person name="Khrameeva E."/>
            <person name="Chekanov N."/>
            <person name="Fan G."/>
            <person name="Xiao A."/>
            <person name="Zhang H."/>
            <person name="Xu X."/>
            <person name="Yang H."/>
            <person name="Solovyev V."/>
            <person name="Lee S.M."/>
            <person name="Liu X."/>
            <person name="Afonnikov D.A."/>
            <person name="Skryabin K.G."/>
        </authorList>
    </citation>
    <scope>NUCLEOTIDE SEQUENCE [LARGE SCALE GENOMIC DNA]</scope>
    <source>
        <strain evidence="6">AK-0245</strain>
        <tissue evidence="6">Whole organism</tissue>
    </source>
</reference>
<evidence type="ECO:0000256" key="4">
    <source>
        <dbReference type="SAM" id="MobiDB-lite"/>
    </source>
</evidence>
<comment type="similarity">
    <text evidence="2 3">Belongs to the peptidase M14 family.</text>
</comment>
<feature type="compositionally biased region" description="Basic and acidic residues" evidence="4">
    <location>
        <begin position="714"/>
        <end position="744"/>
    </location>
</feature>
<feature type="region of interest" description="Disordered" evidence="4">
    <location>
        <begin position="328"/>
        <end position="357"/>
    </location>
</feature>
<evidence type="ECO:0000313" key="6">
    <source>
        <dbReference type="EMBL" id="TGZ72763.1"/>
    </source>
</evidence>
<protein>
    <recommendedName>
        <fullName evidence="5">Peptidase M14 domain-containing protein</fullName>
    </recommendedName>
</protein>
<feature type="compositionally biased region" description="Basic and acidic residues" evidence="4">
    <location>
        <begin position="839"/>
        <end position="849"/>
    </location>
</feature>
<comment type="cofactor">
    <cofactor evidence="1">
        <name>Zn(2+)</name>
        <dbReference type="ChEBI" id="CHEBI:29105"/>
    </cofactor>
</comment>
<dbReference type="InterPro" id="IPR050821">
    <property type="entry name" value="Cytosolic_carboxypeptidase"/>
</dbReference>
<feature type="compositionally biased region" description="Polar residues" evidence="4">
    <location>
        <begin position="969"/>
        <end position="985"/>
    </location>
</feature>
<feature type="compositionally biased region" description="Polar residues" evidence="4">
    <location>
        <begin position="782"/>
        <end position="814"/>
    </location>
</feature>
<accession>A0A4S2M8J4</accession>
<feature type="compositionally biased region" description="Polar residues" evidence="4">
    <location>
        <begin position="589"/>
        <end position="613"/>
    </location>
</feature>
<dbReference type="GO" id="GO:0006508">
    <property type="term" value="P:proteolysis"/>
    <property type="evidence" value="ECO:0007669"/>
    <property type="project" value="InterPro"/>
</dbReference>
<evidence type="ECO:0000256" key="3">
    <source>
        <dbReference type="PROSITE-ProRule" id="PRU01379"/>
    </source>
</evidence>
<dbReference type="SUPFAM" id="SSF53187">
    <property type="entry name" value="Zn-dependent exopeptidases"/>
    <property type="match status" value="1"/>
</dbReference>
<feature type="compositionally biased region" description="Basic residues" evidence="4">
    <location>
        <begin position="858"/>
        <end position="869"/>
    </location>
</feature>
<feature type="region of interest" description="Disordered" evidence="4">
    <location>
        <begin position="563"/>
        <end position="613"/>
    </location>
</feature>
<name>A0A4S2M8J4_OPIFE</name>
<comment type="caution">
    <text evidence="6">The sequence shown here is derived from an EMBL/GenBank/DDBJ whole genome shotgun (WGS) entry which is preliminary data.</text>
</comment>
<feature type="region of interest" description="Disordered" evidence="4">
    <location>
        <begin position="2010"/>
        <end position="2036"/>
    </location>
</feature>
<gene>
    <name evidence="6" type="ORF">CRM22_001901</name>
</gene>
<dbReference type="OrthoDB" id="10253041at2759"/>
<dbReference type="PANTHER" id="PTHR12756:SF11">
    <property type="entry name" value="CYTOSOLIC CARBOXYPEPTIDASE 1"/>
    <property type="match status" value="1"/>
</dbReference>
<feature type="region of interest" description="Disordered" evidence="4">
    <location>
        <begin position="1212"/>
        <end position="1311"/>
    </location>
</feature>
<keyword evidence="7" id="KW-1185">Reference proteome</keyword>
<feature type="region of interest" description="Disordered" evidence="4">
    <location>
        <begin position="955"/>
        <end position="1063"/>
    </location>
</feature>
<feature type="domain" description="Peptidase M14" evidence="5">
    <location>
        <begin position="1630"/>
        <end position="1950"/>
    </location>
</feature>
<dbReference type="InterPro" id="IPR040626">
    <property type="entry name" value="Pepdidase_M14_N"/>
</dbReference>
<feature type="compositionally biased region" description="Low complexity" evidence="4">
    <location>
        <begin position="2018"/>
        <end position="2036"/>
    </location>
</feature>
<dbReference type="Gene3D" id="2.60.40.3120">
    <property type="match status" value="1"/>
</dbReference>
<organism evidence="6 7">
    <name type="scientific">Opisthorchis felineus</name>
    <dbReference type="NCBI Taxonomy" id="147828"/>
    <lineage>
        <taxon>Eukaryota</taxon>
        <taxon>Metazoa</taxon>
        <taxon>Spiralia</taxon>
        <taxon>Lophotrochozoa</taxon>
        <taxon>Platyhelminthes</taxon>
        <taxon>Trematoda</taxon>
        <taxon>Digenea</taxon>
        <taxon>Opisthorchiida</taxon>
        <taxon>Opisthorchiata</taxon>
        <taxon>Opisthorchiidae</taxon>
        <taxon>Opisthorchis</taxon>
    </lineage>
</organism>
<feature type="region of interest" description="Disordered" evidence="4">
    <location>
        <begin position="1359"/>
        <end position="1399"/>
    </location>
</feature>
<dbReference type="Pfam" id="PF25571">
    <property type="entry name" value="TPR_CCP1_N"/>
    <property type="match status" value="2"/>
</dbReference>
<evidence type="ECO:0000313" key="7">
    <source>
        <dbReference type="Proteomes" id="UP000308267"/>
    </source>
</evidence>
<evidence type="ECO:0000259" key="5">
    <source>
        <dbReference type="PROSITE" id="PS52035"/>
    </source>
</evidence>
<evidence type="ECO:0000256" key="2">
    <source>
        <dbReference type="ARBA" id="ARBA00005988"/>
    </source>
</evidence>